<evidence type="ECO:0000256" key="5">
    <source>
        <dbReference type="ARBA" id="ARBA00022645"/>
    </source>
</evidence>
<comment type="cofactor">
    <cofactor evidence="14">
        <name>Zn(2+)</name>
        <dbReference type="ChEBI" id="CHEBI:29105"/>
    </cofactor>
    <text evidence="14">Binds one Zn(2+) ion per subunit.</text>
</comment>
<keyword evidence="13 14" id="KW-0961">Cell wall biogenesis/degradation</keyword>
<keyword evidence="12 14" id="KW-0472">Membrane</keyword>
<dbReference type="InterPro" id="IPR017790">
    <property type="entry name" value="Penicillin-binding_protein_2"/>
</dbReference>
<feature type="active site" description="Acyl-ester intermediate" evidence="14">
    <location>
        <position position="331"/>
    </location>
</feature>
<dbReference type="SUPFAM" id="SSF56519">
    <property type="entry name" value="Penicillin binding protein dimerisation domain"/>
    <property type="match status" value="1"/>
</dbReference>
<evidence type="ECO:0000256" key="10">
    <source>
        <dbReference type="ARBA" id="ARBA00022984"/>
    </source>
</evidence>
<keyword evidence="10 14" id="KW-0573">Peptidoglycan synthesis</keyword>
<dbReference type="PANTHER" id="PTHR30627:SF2">
    <property type="entry name" value="PEPTIDOGLYCAN D,D-TRANSPEPTIDASE MRDA"/>
    <property type="match status" value="1"/>
</dbReference>
<evidence type="ECO:0000313" key="17">
    <source>
        <dbReference type="EMBL" id="BBP45390.1"/>
    </source>
</evidence>
<dbReference type="InterPro" id="IPR036138">
    <property type="entry name" value="PBP_dimer_sf"/>
</dbReference>
<feature type="binding site" evidence="14">
    <location>
        <position position="368"/>
    </location>
    <ligand>
        <name>Zn(2+)</name>
        <dbReference type="ChEBI" id="CHEBI:29105"/>
    </ligand>
</feature>
<dbReference type="InterPro" id="IPR012338">
    <property type="entry name" value="Beta-lactam/transpept-like"/>
</dbReference>
<evidence type="ECO:0000256" key="13">
    <source>
        <dbReference type="ARBA" id="ARBA00023316"/>
    </source>
</evidence>
<comment type="function">
    <text evidence="14">Catalyzes cross-linking of the peptidoglycan cell wall.</text>
</comment>
<keyword evidence="18" id="KW-1185">Reference proteome</keyword>
<organism evidence="17 18">
    <name type="scientific">Thiosulfatimonas sediminis</name>
    <dbReference type="NCBI Taxonomy" id="2675054"/>
    <lineage>
        <taxon>Bacteria</taxon>
        <taxon>Pseudomonadati</taxon>
        <taxon>Pseudomonadota</taxon>
        <taxon>Gammaproteobacteria</taxon>
        <taxon>Thiotrichales</taxon>
        <taxon>Piscirickettsiaceae</taxon>
        <taxon>Thiosulfatimonas</taxon>
    </lineage>
</organism>
<evidence type="ECO:0000313" key="18">
    <source>
        <dbReference type="Proteomes" id="UP000501726"/>
    </source>
</evidence>
<dbReference type="GO" id="GO:0009252">
    <property type="term" value="P:peptidoglycan biosynthetic process"/>
    <property type="evidence" value="ECO:0007669"/>
    <property type="project" value="UniProtKB-UniRule"/>
</dbReference>
<dbReference type="RefSeq" id="WP_173271074.1">
    <property type="nucleotide sequence ID" value="NZ_AP021889.1"/>
</dbReference>
<dbReference type="SUPFAM" id="SSF56601">
    <property type="entry name" value="beta-lactamase/transpeptidase-like"/>
    <property type="match status" value="1"/>
</dbReference>
<dbReference type="Proteomes" id="UP000501726">
    <property type="component" value="Chromosome"/>
</dbReference>
<evidence type="ECO:0000256" key="14">
    <source>
        <dbReference type="HAMAP-Rule" id="MF_02081"/>
    </source>
</evidence>
<dbReference type="Gene3D" id="3.30.1390.30">
    <property type="entry name" value="Penicillin-binding protein 2a, domain 3"/>
    <property type="match status" value="1"/>
</dbReference>
<evidence type="ECO:0000256" key="2">
    <source>
        <dbReference type="ARBA" id="ARBA00004236"/>
    </source>
</evidence>
<evidence type="ECO:0000256" key="12">
    <source>
        <dbReference type="ARBA" id="ARBA00023136"/>
    </source>
</evidence>
<dbReference type="GO" id="GO:0009002">
    <property type="term" value="F:serine-type D-Ala-D-Ala carboxypeptidase activity"/>
    <property type="evidence" value="ECO:0007669"/>
    <property type="project" value="UniProtKB-UniRule"/>
</dbReference>
<dbReference type="Pfam" id="PF03717">
    <property type="entry name" value="PBP_dimer"/>
    <property type="match status" value="1"/>
</dbReference>
<keyword evidence="6 14" id="KW-0645">Protease</keyword>
<keyword evidence="3 14" id="KW-1003">Cell membrane</keyword>
<dbReference type="GO" id="GO:0008658">
    <property type="term" value="F:penicillin binding"/>
    <property type="evidence" value="ECO:0007669"/>
    <property type="project" value="UniProtKB-UniRule"/>
</dbReference>
<evidence type="ECO:0000256" key="6">
    <source>
        <dbReference type="ARBA" id="ARBA00022670"/>
    </source>
</evidence>
<dbReference type="EMBL" id="AP021889">
    <property type="protein sequence ID" value="BBP45390.1"/>
    <property type="molecule type" value="Genomic_DNA"/>
</dbReference>
<evidence type="ECO:0000259" key="15">
    <source>
        <dbReference type="Pfam" id="PF00905"/>
    </source>
</evidence>
<reference evidence="18" key="1">
    <citation type="submission" date="2019-11" db="EMBL/GenBank/DDBJ databases">
        <title>Isolation and characterization of two novel species in the genus Thiomicrorhabdus.</title>
        <authorList>
            <person name="Mochizuki J."/>
            <person name="Kojima H."/>
            <person name="Fukui M."/>
        </authorList>
    </citation>
    <scope>NUCLEOTIDE SEQUENCE [LARGE SCALE GENOMIC DNA]</scope>
    <source>
        <strain evidence="18">aks77</strain>
    </source>
</reference>
<dbReference type="EC" id="3.4.16.4" evidence="14"/>
<dbReference type="GO" id="GO:0006508">
    <property type="term" value="P:proteolysis"/>
    <property type="evidence" value="ECO:0007669"/>
    <property type="project" value="UniProtKB-KW"/>
</dbReference>
<dbReference type="Pfam" id="PF00905">
    <property type="entry name" value="Transpeptidase"/>
    <property type="match status" value="1"/>
</dbReference>
<dbReference type="InterPro" id="IPR005311">
    <property type="entry name" value="PBP_dimer"/>
</dbReference>
<evidence type="ECO:0000256" key="4">
    <source>
        <dbReference type="ARBA" id="ARBA00022519"/>
    </source>
</evidence>
<feature type="binding site" evidence="14">
    <location>
        <position position="374"/>
    </location>
    <ligand>
        <name>Zn(2+)</name>
        <dbReference type="ChEBI" id="CHEBI:29105"/>
    </ligand>
</feature>
<dbReference type="GO" id="GO:0071972">
    <property type="term" value="F:peptidoglycan L,D-transpeptidase activity"/>
    <property type="evidence" value="ECO:0007669"/>
    <property type="project" value="TreeGrafter"/>
</dbReference>
<comment type="subcellular location">
    <subcellularLocation>
        <location evidence="14">Cell inner membrane</location>
        <topology evidence="14">Single-pass membrane protein</topology>
    </subcellularLocation>
    <subcellularLocation>
        <location evidence="2">Cell membrane</location>
    </subcellularLocation>
    <subcellularLocation>
        <location evidence="1">Membrane</location>
        <topology evidence="1">Single-pass membrane protein</topology>
    </subcellularLocation>
</comment>
<dbReference type="Gene3D" id="3.90.1310.10">
    <property type="entry name" value="Penicillin-binding protein 2a (Domain 2)"/>
    <property type="match status" value="1"/>
</dbReference>
<dbReference type="InterPro" id="IPR050515">
    <property type="entry name" value="Beta-lactam/transpept"/>
</dbReference>
<dbReference type="KEGG" id="tse:THMIRHAS_07630"/>
<evidence type="ECO:0000256" key="7">
    <source>
        <dbReference type="ARBA" id="ARBA00022692"/>
    </source>
</evidence>
<dbReference type="GO" id="GO:0008360">
    <property type="term" value="P:regulation of cell shape"/>
    <property type="evidence" value="ECO:0007669"/>
    <property type="project" value="UniProtKB-KW"/>
</dbReference>
<evidence type="ECO:0000256" key="3">
    <source>
        <dbReference type="ARBA" id="ARBA00022475"/>
    </source>
</evidence>
<feature type="transmembrane region" description="Helical" evidence="14">
    <location>
        <begin position="25"/>
        <end position="45"/>
    </location>
</feature>
<gene>
    <name evidence="17" type="primary">pbpA</name>
    <name evidence="14" type="synonym">mrdA</name>
    <name evidence="17" type="ORF">THMIRHAS_07630</name>
</gene>
<dbReference type="UniPathway" id="UPA00219"/>
<dbReference type="GO" id="GO:0008270">
    <property type="term" value="F:zinc ion binding"/>
    <property type="evidence" value="ECO:0007669"/>
    <property type="project" value="UniProtKB-UniRule"/>
</dbReference>
<name>A0A6F8PTT1_9GAMM</name>
<dbReference type="Gene3D" id="3.40.710.10">
    <property type="entry name" value="DD-peptidase/beta-lactamase superfamily"/>
    <property type="match status" value="1"/>
</dbReference>
<evidence type="ECO:0000256" key="8">
    <source>
        <dbReference type="ARBA" id="ARBA00022801"/>
    </source>
</evidence>
<evidence type="ECO:0000259" key="16">
    <source>
        <dbReference type="Pfam" id="PF03717"/>
    </source>
</evidence>
<keyword evidence="14" id="KW-0862">Zinc</keyword>
<accession>A0A6F8PTT1</accession>
<dbReference type="GO" id="GO:0005886">
    <property type="term" value="C:plasma membrane"/>
    <property type="evidence" value="ECO:0007669"/>
    <property type="project" value="UniProtKB-SubCell"/>
</dbReference>
<feature type="domain" description="Penicillin-binding protein transpeptidase" evidence="15">
    <location>
        <begin position="272"/>
        <end position="601"/>
    </location>
</feature>
<sequence length="622" mass="70255">MQPERLEFSTDQQNQKRKRQFRSRLVIAFLFVSALFLFLIGRMAYLQWLNYDRYHGLAEGNRISIEVLPPTRGKIYDRNHILIADNQPVFAIKLIREDMSDIGSFEQDLSQILDSYPQAKMDDFFNKFRKGRRAKTYTLPYTLNEQEAARFAVLNHKHPGVTLSSRLKRTYPFKNTGVHAIGYVGRINLRELETLDEKRYLGTEIIGKSGIEKYYEDILHGYPGVQQVETNVRGSVLRKLETTPAVPGQDIHLTLDIELQKFSEQLMGGRRGSIIAIDPQNGEILAYVSTPTFDPNLFVDGIDGKSYSTLLNDPNRPFINRAINGQYPPGSTIKPFIALGAIENDYITPQKKIYDPGFFEYKDHRYRDWKRTGHGLVDMHLAVAQSCDTYFYELSLDMGIDAIHDSMAPFGFGQRSGIDTPGESKGILPSQAWKRDTKGKPWYRGETIISSIGQGYHLSTPMQLARATAILANRGKQITPHLLQNLQKEHDIVPMQIEIKKIEHWEKVIQSMVAVMHGPTGTARRFGQDLPFTMAGKTGTAQVFSLNEADYDAAKLDKSLHDHSLFIGFAPAERPRIAVAVIAENSGSGSKTAAPIAVNVIKRYLRPELPLTPLPDISGNDR</sequence>
<dbReference type="InterPro" id="IPR001460">
    <property type="entry name" value="PCN-bd_Tpept"/>
</dbReference>
<keyword evidence="8 14" id="KW-0378">Hydrolase</keyword>
<dbReference type="HAMAP" id="MF_02081">
    <property type="entry name" value="MrdA_transpept"/>
    <property type="match status" value="1"/>
</dbReference>
<keyword evidence="9 14" id="KW-0133">Cell shape</keyword>
<keyword evidence="11 14" id="KW-1133">Transmembrane helix</keyword>
<evidence type="ECO:0000256" key="1">
    <source>
        <dbReference type="ARBA" id="ARBA00004167"/>
    </source>
</evidence>
<dbReference type="NCBIfam" id="TIGR03423">
    <property type="entry name" value="pbp2_mrdA"/>
    <property type="match status" value="1"/>
</dbReference>
<dbReference type="PANTHER" id="PTHR30627">
    <property type="entry name" value="PEPTIDOGLYCAN D,D-TRANSPEPTIDASE"/>
    <property type="match status" value="1"/>
</dbReference>
<keyword evidence="14" id="KW-0479">Metal-binding</keyword>
<proteinExistence type="inferred from homology"/>
<dbReference type="GO" id="GO:0071555">
    <property type="term" value="P:cell wall organization"/>
    <property type="evidence" value="ECO:0007669"/>
    <property type="project" value="UniProtKB-KW"/>
</dbReference>
<keyword evidence="7 14" id="KW-0812">Transmembrane</keyword>
<dbReference type="FunFam" id="3.40.710.10:FF:000024">
    <property type="entry name" value="Penicillin-binding protein 2"/>
    <property type="match status" value="1"/>
</dbReference>
<keyword evidence="5 14" id="KW-0121">Carboxypeptidase</keyword>
<feature type="binding site" evidence="14">
    <location>
        <position position="387"/>
    </location>
    <ligand>
        <name>Zn(2+)</name>
        <dbReference type="ChEBI" id="CHEBI:29105"/>
    </ligand>
</feature>
<evidence type="ECO:0000256" key="11">
    <source>
        <dbReference type="ARBA" id="ARBA00022989"/>
    </source>
</evidence>
<comment type="pathway">
    <text evidence="14">Cell wall biogenesis; peptidoglycan biosynthesis.</text>
</comment>
<comment type="catalytic activity">
    <reaction evidence="14">
        <text>Preferential cleavage: (Ac)2-L-Lys-D-Ala-|-D-Ala. Also transpeptidation of peptidyl-alanyl moieties that are N-acyl substituents of D-alanine.</text>
        <dbReference type="EC" id="3.4.16.4"/>
    </reaction>
</comment>
<feature type="domain" description="Penicillin-binding protein dimerisation" evidence="16">
    <location>
        <begin position="68"/>
        <end position="240"/>
    </location>
</feature>
<dbReference type="AlphaFoldDB" id="A0A6F8PTT1"/>
<evidence type="ECO:0000256" key="9">
    <source>
        <dbReference type="ARBA" id="ARBA00022960"/>
    </source>
</evidence>
<feature type="binding site" evidence="14">
    <location>
        <position position="355"/>
    </location>
    <ligand>
        <name>Zn(2+)</name>
        <dbReference type="ChEBI" id="CHEBI:29105"/>
    </ligand>
</feature>
<comment type="similarity">
    <text evidence="14">Belongs to the transpeptidase family. MrdA subfamily.</text>
</comment>
<keyword evidence="4 14" id="KW-0997">Cell inner membrane</keyword>
<protein>
    <recommendedName>
        <fullName evidence="14">Peptidoglycan D,D-transpeptidase MrdA</fullName>
        <ecNumber evidence="14">3.4.16.4</ecNumber>
    </recommendedName>
    <alternativeName>
        <fullName evidence="14">Penicillin-binding protein 2</fullName>
        <shortName evidence="14">PBP-2</shortName>
    </alternativeName>
</protein>